<protein>
    <submittedName>
        <fullName evidence="2">Uncharacterized protein</fullName>
    </submittedName>
</protein>
<dbReference type="Proteomes" id="UP000075312">
    <property type="component" value="Unassembled WGS sequence"/>
</dbReference>
<sequence>MKNSDLIRSPDLKSFKKEVALCRLFFLWSAPLNALHDATFQVQYADSSSFREGLNGADAFY</sequence>
<accession>A0A149VDK0</accession>
<evidence type="ECO:0000313" key="4">
    <source>
        <dbReference type="Proteomes" id="UP000075462"/>
    </source>
</evidence>
<reference evidence="3 4" key="1">
    <citation type="submission" date="2015-06" db="EMBL/GenBank/DDBJ databases">
        <title>Improved classification and identification of acetic acid bacteria using matrix-assisted laser desorption/ionization time-of-flight mass spectrometry; Gluconobacter nephelii and Gluconobacter uchimurae are later heterotypic synonyms of Gluconobacter japonicus and Gluconobacter oxydans, respectively.</title>
        <authorList>
            <person name="Li L."/>
            <person name="Cleenwerck I."/>
            <person name="De Vuyst L."/>
            <person name="Vandamme P."/>
        </authorList>
    </citation>
    <scope>NUCLEOTIDE SEQUENCE [LARGE SCALE GENOMIC DNA]</scope>
    <source>
        <strain evidence="2 4">LMG 1545</strain>
        <strain evidence="1 3">LMG 1608</strain>
    </source>
</reference>
<dbReference type="Proteomes" id="UP000075462">
    <property type="component" value="Unassembled WGS sequence"/>
</dbReference>
<dbReference type="AlphaFoldDB" id="A0A149VDK0"/>
<comment type="caution">
    <text evidence="2">The sequence shown here is derived from an EMBL/GenBank/DDBJ whole genome shotgun (WGS) entry which is preliminary data.</text>
</comment>
<dbReference type="EMBL" id="LIAA01000014">
    <property type="protein sequence ID" value="KXV78321.1"/>
    <property type="molecule type" value="Genomic_DNA"/>
</dbReference>
<dbReference type="EMBL" id="LHZY01000007">
    <property type="protein sequence ID" value="KXV72333.1"/>
    <property type="molecule type" value="Genomic_DNA"/>
</dbReference>
<dbReference type="PATRIC" id="fig|178900.6.peg.799"/>
<gene>
    <name evidence="1" type="ORF">AD952_04660</name>
    <name evidence="2" type="ORF">AD954_03405</name>
</gene>
<name>A0A149VDK0_9PROT</name>
<organism evidence="2 4">
    <name type="scientific">Acetobacter cerevisiae</name>
    <dbReference type="NCBI Taxonomy" id="178900"/>
    <lineage>
        <taxon>Bacteria</taxon>
        <taxon>Pseudomonadati</taxon>
        <taxon>Pseudomonadota</taxon>
        <taxon>Alphaproteobacteria</taxon>
        <taxon>Acetobacterales</taxon>
        <taxon>Acetobacteraceae</taxon>
        <taxon>Acetobacter</taxon>
    </lineage>
</organism>
<evidence type="ECO:0000313" key="2">
    <source>
        <dbReference type="EMBL" id="KXV78321.1"/>
    </source>
</evidence>
<evidence type="ECO:0000313" key="1">
    <source>
        <dbReference type="EMBL" id="KXV72333.1"/>
    </source>
</evidence>
<evidence type="ECO:0000313" key="3">
    <source>
        <dbReference type="Proteomes" id="UP000075312"/>
    </source>
</evidence>
<proteinExistence type="predicted"/>